<reference evidence="1" key="1">
    <citation type="submission" date="2018-08" db="EMBL/GenBank/DDBJ databases">
        <title>A genome reference for cultivated species of the human gut microbiota.</title>
        <authorList>
            <person name="Zou Y."/>
            <person name="Xue W."/>
            <person name="Luo G."/>
        </authorList>
    </citation>
    <scope>NUCLEOTIDE SEQUENCE [LARGE SCALE GENOMIC DNA]</scope>
    <source>
        <strain evidence="1">TF05-5AC</strain>
    </source>
</reference>
<dbReference type="AlphaFoldDB" id="A0A3E3I839"/>
<keyword evidence="2" id="KW-1185">Reference proteome</keyword>
<accession>A0A3E3I839</accession>
<evidence type="ECO:0000313" key="1">
    <source>
        <dbReference type="EMBL" id="RGE62621.1"/>
    </source>
</evidence>
<gene>
    <name evidence="1" type="ORF">DXC51_08520</name>
</gene>
<evidence type="ECO:0000313" key="2">
    <source>
        <dbReference type="Proteomes" id="UP000260812"/>
    </source>
</evidence>
<protein>
    <recommendedName>
        <fullName evidence="3">Rpn family recombination-promoting nuclease/putative transposase</fullName>
    </recommendedName>
</protein>
<comment type="caution">
    <text evidence="1">The sequence shown here is derived from an EMBL/GenBank/DDBJ whole genome shotgun (WGS) entry which is preliminary data.</text>
</comment>
<evidence type="ECO:0008006" key="3">
    <source>
        <dbReference type="Google" id="ProtNLM"/>
    </source>
</evidence>
<proteinExistence type="predicted"/>
<organism evidence="1 2">
    <name type="scientific">Eisenbergiella massiliensis</name>
    <dbReference type="NCBI Taxonomy" id="1720294"/>
    <lineage>
        <taxon>Bacteria</taxon>
        <taxon>Bacillati</taxon>
        <taxon>Bacillota</taxon>
        <taxon>Clostridia</taxon>
        <taxon>Lachnospirales</taxon>
        <taxon>Lachnospiraceae</taxon>
        <taxon>Eisenbergiella</taxon>
    </lineage>
</organism>
<sequence length="343" mass="38238">MKKKTLIAEELDAAGIKVQYDEHVKRILSNRQVLARILQGAAAEYADFDVEEIAEWIEPGIEVARVPLKPGGKKGNELLITGNNTESVVPGEGRITFDIRFCAMLPGHKNITMVKLLLNVEAQKKFYQKYRIVTRGIFYGARMLSEQLDREFKDSDYDSLKKVYSIWICMNAPNHIGNAMSEYRISKRDLIGRIPERKASYDKLSVIVICLNEKAPAGNSGKLHGFLNTLLSPDMDAAQKERILAENYGLAMEQELEKELKQMCNLSEAIEEKALEKGLKKGIKQGFSRGKAQGIAKGKTQGISQGIRLTKRVLRLAGEGLSESDIAAACAVTMRQVHEILAD</sequence>
<dbReference type="GeneID" id="97986921"/>
<name>A0A3E3I839_9FIRM</name>
<dbReference type="EMBL" id="QVLV01000004">
    <property type="protein sequence ID" value="RGE62621.1"/>
    <property type="molecule type" value="Genomic_DNA"/>
</dbReference>
<dbReference type="RefSeq" id="WP_117544276.1">
    <property type="nucleotide sequence ID" value="NZ_QVLV01000004.1"/>
</dbReference>
<dbReference type="Proteomes" id="UP000260812">
    <property type="component" value="Unassembled WGS sequence"/>
</dbReference>